<keyword evidence="1" id="KW-0496">Mitochondrion</keyword>
<protein>
    <submittedName>
        <fullName evidence="1">Orf100f protein</fullName>
    </submittedName>
</protein>
<geneLocation type="mitochondrion" evidence="1"/>
<gene>
    <name evidence="1" type="primary">orf100f</name>
</gene>
<dbReference type="GeneID" id="809534"/>
<organism evidence="1">
    <name type="scientific">Beta vulgaris subsp. vulgaris</name>
    <name type="common">Beet</name>
    <dbReference type="NCBI Taxonomy" id="3555"/>
    <lineage>
        <taxon>Eukaryota</taxon>
        <taxon>Viridiplantae</taxon>
        <taxon>Streptophyta</taxon>
        <taxon>Embryophyta</taxon>
        <taxon>Tracheophyta</taxon>
        <taxon>Spermatophyta</taxon>
        <taxon>Magnoliopsida</taxon>
        <taxon>eudicotyledons</taxon>
        <taxon>Gunneridae</taxon>
        <taxon>Pentapetalae</taxon>
        <taxon>Caryophyllales</taxon>
        <taxon>Chenopodiaceae</taxon>
        <taxon>Betoideae</taxon>
        <taxon>Beta</taxon>
    </lineage>
</organism>
<sequence length="100" mass="11987">MNGRCLFSLSWSVQGTALGQKKLYGDKEVRITPRIDKRMNRLFFRRCAHSEFLCTDQKSTREKRIQYQDDFFLRKCSKYLRNVGISCPTENRLTDKRERD</sequence>
<dbReference type="EMBL" id="BA000009">
    <property type="protein sequence ID" value="BAA99469.1"/>
    <property type="molecule type" value="Genomic_DNA"/>
</dbReference>
<name>Q9MF66_BETVV</name>
<reference evidence="1" key="2">
    <citation type="journal article" date="2006" name="Mol. Genet. Genomics">
        <title>Patterns of partial RNA editing in mitochondrial genes of Beta vulgaris.</title>
        <authorList>
            <person name="Mower J.P."/>
            <person name="Palmer J.D."/>
        </authorList>
    </citation>
    <scope>NUCLEOTIDE SEQUENCE</scope>
</reference>
<dbReference type="KEGG" id="bvg:809534"/>
<dbReference type="RefSeq" id="NP_064076.1">
    <property type="nucleotide sequence ID" value="NC_002511.2"/>
</dbReference>
<dbReference type="AlphaFoldDB" id="Q9MF66"/>
<reference evidence="1" key="1">
    <citation type="journal article" date="2000" name="Nucleic Acids Res.">
        <title>The complete nucleotide sequence of the mitochondrial genome of sugar beet (Beta vulgaris L.) reveals a novel gene for tRNACys(GCA).</title>
        <authorList>
            <person name="Kubo T."/>
            <person name="Nishizawa S."/>
            <person name="Sugawara A."/>
            <person name="Itchoda N."/>
            <person name="Estiati A."/>
            <person name="Mikami T."/>
        </authorList>
    </citation>
    <scope>NUCLEOTIDE SEQUENCE</scope>
</reference>
<proteinExistence type="predicted"/>
<evidence type="ECO:0000313" key="1">
    <source>
        <dbReference type="EMBL" id="BAA99469.1"/>
    </source>
</evidence>
<accession>Q9MF66</accession>